<accession>A0AAD8ICN3</accession>
<evidence type="ECO:0000313" key="3">
    <source>
        <dbReference type="Proteomes" id="UP001237642"/>
    </source>
</evidence>
<reference evidence="2" key="2">
    <citation type="submission" date="2023-05" db="EMBL/GenBank/DDBJ databases">
        <authorList>
            <person name="Schelkunov M.I."/>
        </authorList>
    </citation>
    <scope>NUCLEOTIDE SEQUENCE</scope>
    <source>
        <strain evidence="2">Hsosn_3</strain>
        <tissue evidence="2">Leaf</tissue>
    </source>
</reference>
<sequence>MDERDLLEDDQQNKSFFSYERIEDIDNNELLVNFEEETEDDANSCEQHEDHMASNCNKIINCSLTPRIGMEFPDNVTVYEFYKRYALRQGFATRIFSSQRRKNGDDFYRRMFVCNKEGVRSVDKREGGREIKKRRCETIENCKAHMIVQACDEPLVRTTIDEYYKCGVGPSKISQLTNSTSHSSVKITPQQVTDHLKINRKSNICRECTVVLQKFFERQAQDSQFYYAIEVDENQVCRNQYDNVVTKHRDTEEKEDFFCITTKLNFIELSPLEAQAGQALDTEVTLQHLGSTGQSSQASTIMSNVTIRDPSKFKTKGRPKKATRIPSGIHVAQSQTTTKKHTCKTCGETGHNARTYHPD</sequence>
<dbReference type="PANTHER" id="PTHR46328">
    <property type="entry name" value="FAR-RED IMPAIRED RESPONSIVE (FAR1) FAMILY PROTEIN-RELATED"/>
    <property type="match status" value="1"/>
</dbReference>
<protein>
    <recommendedName>
        <fullName evidence="1">FAR1 domain-containing protein</fullName>
    </recommendedName>
</protein>
<reference evidence="2" key="1">
    <citation type="submission" date="2023-02" db="EMBL/GenBank/DDBJ databases">
        <title>Genome of toxic invasive species Heracleum sosnowskyi carries increased number of genes despite the absence of recent whole-genome duplications.</title>
        <authorList>
            <person name="Schelkunov M."/>
            <person name="Shtratnikova V."/>
            <person name="Makarenko M."/>
            <person name="Klepikova A."/>
            <person name="Omelchenko D."/>
            <person name="Novikova G."/>
            <person name="Obukhova E."/>
            <person name="Bogdanov V."/>
            <person name="Penin A."/>
            <person name="Logacheva M."/>
        </authorList>
    </citation>
    <scope>NUCLEOTIDE SEQUENCE</scope>
    <source>
        <strain evidence="2">Hsosn_3</strain>
        <tissue evidence="2">Leaf</tissue>
    </source>
</reference>
<dbReference type="Pfam" id="PF03101">
    <property type="entry name" value="FAR1"/>
    <property type="match status" value="1"/>
</dbReference>
<dbReference type="Proteomes" id="UP001237642">
    <property type="component" value="Unassembled WGS sequence"/>
</dbReference>
<evidence type="ECO:0000313" key="2">
    <source>
        <dbReference type="EMBL" id="KAK1383319.1"/>
    </source>
</evidence>
<gene>
    <name evidence="2" type="ORF">POM88_021054</name>
</gene>
<comment type="caution">
    <text evidence="2">The sequence shown here is derived from an EMBL/GenBank/DDBJ whole genome shotgun (WGS) entry which is preliminary data.</text>
</comment>
<dbReference type="EMBL" id="JAUIZM010000005">
    <property type="protein sequence ID" value="KAK1383319.1"/>
    <property type="molecule type" value="Genomic_DNA"/>
</dbReference>
<dbReference type="InterPro" id="IPR004330">
    <property type="entry name" value="FAR1_DNA_bnd_dom"/>
</dbReference>
<keyword evidence="3" id="KW-1185">Reference proteome</keyword>
<feature type="domain" description="FAR1" evidence="1">
    <location>
        <begin position="80"/>
        <end position="150"/>
    </location>
</feature>
<dbReference type="PANTHER" id="PTHR46328:SF38">
    <property type="entry name" value="FAR1 DNA-BINDING DOMAIN PROTEIN"/>
    <property type="match status" value="1"/>
</dbReference>
<evidence type="ECO:0000259" key="1">
    <source>
        <dbReference type="Pfam" id="PF03101"/>
    </source>
</evidence>
<dbReference type="AlphaFoldDB" id="A0AAD8ICN3"/>
<organism evidence="2 3">
    <name type="scientific">Heracleum sosnowskyi</name>
    <dbReference type="NCBI Taxonomy" id="360622"/>
    <lineage>
        <taxon>Eukaryota</taxon>
        <taxon>Viridiplantae</taxon>
        <taxon>Streptophyta</taxon>
        <taxon>Embryophyta</taxon>
        <taxon>Tracheophyta</taxon>
        <taxon>Spermatophyta</taxon>
        <taxon>Magnoliopsida</taxon>
        <taxon>eudicotyledons</taxon>
        <taxon>Gunneridae</taxon>
        <taxon>Pentapetalae</taxon>
        <taxon>asterids</taxon>
        <taxon>campanulids</taxon>
        <taxon>Apiales</taxon>
        <taxon>Apiaceae</taxon>
        <taxon>Apioideae</taxon>
        <taxon>apioid superclade</taxon>
        <taxon>Tordylieae</taxon>
        <taxon>Tordyliinae</taxon>
        <taxon>Heracleum</taxon>
    </lineage>
</organism>
<name>A0AAD8ICN3_9APIA</name>
<proteinExistence type="predicted"/>